<evidence type="ECO:0000256" key="2">
    <source>
        <dbReference type="SAM" id="MobiDB-lite"/>
    </source>
</evidence>
<dbReference type="Gene3D" id="3.30.1310.10">
    <property type="entry name" value="Nucleoid-associated protein YbaB-like domain"/>
    <property type="match status" value="1"/>
</dbReference>
<feature type="coiled-coil region" evidence="1">
    <location>
        <begin position="10"/>
        <end position="40"/>
    </location>
</feature>
<dbReference type="Proteomes" id="UP000199398">
    <property type="component" value="Unassembled WGS sequence"/>
</dbReference>
<feature type="region of interest" description="Disordered" evidence="2">
    <location>
        <begin position="116"/>
        <end position="145"/>
    </location>
</feature>
<accession>A0A1I5LJ92</accession>
<dbReference type="SUPFAM" id="SSF82607">
    <property type="entry name" value="YbaB-like"/>
    <property type="match status" value="1"/>
</dbReference>
<proteinExistence type="predicted"/>
<name>A0A1I5LJ92_9PSEU</name>
<gene>
    <name evidence="3" type="ORF">ATL45_4457</name>
    <name evidence="4" type="ORF">SAMN05421805_13135</name>
</gene>
<reference evidence="4 5" key="1">
    <citation type="submission" date="2016-10" db="EMBL/GenBank/DDBJ databases">
        <authorList>
            <person name="de Groot N.N."/>
        </authorList>
    </citation>
    <scope>NUCLEOTIDE SEQUENCE [LARGE SCALE GENOMIC DNA]</scope>
    <source>
        <strain evidence="4 5">CPCC 201259</strain>
    </source>
</reference>
<reference evidence="3 6" key="2">
    <citation type="submission" date="2018-10" db="EMBL/GenBank/DDBJ databases">
        <title>Sequencing the genomes of 1000 actinobacteria strains.</title>
        <authorList>
            <person name="Klenk H.-P."/>
        </authorList>
    </citation>
    <scope>NUCLEOTIDE SEQUENCE [LARGE SCALE GENOMIC DNA]</scope>
    <source>
        <strain evidence="3 6">DSM 45119</strain>
    </source>
</reference>
<sequence>MINQDPLKAADELEKWAQGLEQRAQQYTELQDRLNATTARASSPDGAVAVTVDSNGVPTELRLNEQTRGMDPARVSELLMTCMRQAQAQLRSEVTELVQSTVPGEDAPALNIIAQYESRFPAAEPADPKSAGDDDEDWGDQSFMR</sequence>
<dbReference type="GO" id="GO:0003677">
    <property type="term" value="F:DNA binding"/>
    <property type="evidence" value="ECO:0007669"/>
    <property type="project" value="UniProtKB-KW"/>
</dbReference>
<dbReference type="AlphaFoldDB" id="A0A1I5LJ92"/>
<dbReference type="Pfam" id="PF02575">
    <property type="entry name" value="YbaB_DNA_bd"/>
    <property type="match status" value="1"/>
</dbReference>
<evidence type="ECO:0000313" key="6">
    <source>
        <dbReference type="Proteomes" id="UP000270697"/>
    </source>
</evidence>
<dbReference type="EMBL" id="RBXX01000002">
    <property type="protein sequence ID" value="RKT86097.1"/>
    <property type="molecule type" value="Genomic_DNA"/>
</dbReference>
<evidence type="ECO:0000313" key="4">
    <source>
        <dbReference type="EMBL" id="SFO97439.1"/>
    </source>
</evidence>
<evidence type="ECO:0000313" key="3">
    <source>
        <dbReference type="EMBL" id="RKT86097.1"/>
    </source>
</evidence>
<organism evidence="4 5">
    <name type="scientific">Saccharopolyspora antimicrobica</name>
    <dbReference type="NCBI Taxonomy" id="455193"/>
    <lineage>
        <taxon>Bacteria</taxon>
        <taxon>Bacillati</taxon>
        <taxon>Actinomycetota</taxon>
        <taxon>Actinomycetes</taxon>
        <taxon>Pseudonocardiales</taxon>
        <taxon>Pseudonocardiaceae</taxon>
        <taxon>Saccharopolyspora</taxon>
    </lineage>
</organism>
<dbReference type="OrthoDB" id="3685284at2"/>
<dbReference type="STRING" id="455193.SAMN05421805_13135"/>
<protein>
    <submittedName>
        <fullName evidence="4">YbaB/EbfC DNA-binding family protein</fullName>
    </submittedName>
</protein>
<dbReference type="InterPro" id="IPR004401">
    <property type="entry name" value="YbaB/EbfC"/>
</dbReference>
<dbReference type="InterPro" id="IPR036894">
    <property type="entry name" value="YbaB-like_sf"/>
</dbReference>
<dbReference type="EMBL" id="FOUP01000031">
    <property type="protein sequence ID" value="SFO97439.1"/>
    <property type="molecule type" value="Genomic_DNA"/>
</dbReference>
<evidence type="ECO:0000256" key="1">
    <source>
        <dbReference type="SAM" id="Coils"/>
    </source>
</evidence>
<dbReference type="RefSeq" id="WP_093160623.1">
    <property type="nucleotide sequence ID" value="NZ_FOUP01000031.1"/>
</dbReference>
<keyword evidence="6" id="KW-1185">Reference proteome</keyword>
<keyword evidence="4" id="KW-0238">DNA-binding</keyword>
<evidence type="ECO:0000313" key="5">
    <source>
        <dbReference type="Proteomes" id="UP000199398"/>
    </source>
</evidence>
<keyword evidence="1" id="KW-0175">Coiled coil</keyword>
<dbReference type="Proteomes" id="UP000270697">
    <property type="component" value="Unassembled WGS sequence"/>
</dbReference>